<dbReference type="Proteomes" id="UP000494206">
    <property type="component" value="Unassembled WGS sequence"/>
</dbReference>
<feature type="transmembrane region" description="Helical" evidence="1">
    <location>
        <begin position="82"/>
        <end position="104"/>
    </location>
</feature>
<proteinExistence type="predicted"/>
<name>A0A8S1F332_9PELO</name>
<accession>A0A8S1F332</accession>
<keyword evidence="1" id="KW-0812">Transmembrane</keyword>
<dbReference type="OrthoDB" id="5852930at2759"/>
<feature type="transmembrane region" description="Helical" evidence="1">
    <location>
        <begin position="124"/>
        <end position="151"/>
    </location>
</feature>
<evidence type="ECO:0000313" key="3">
    <source>
        <dbReference type="Proteomes" id="UP000494206"/>
    </source>
</evidence>
<comment type="caution">
    <text evidence="2">The sequence shown here is derived from an EMBL/GenBank/DDBJ whole genome shotgun (WGS) entry which is preliminary data.</text>
</comment>
<evidence type="ECO:0000256" key="1">
    <source>
        <dbReference type="SAM" id="Phobius"/>
    </source>
</evidence>
<reference evidence="2 3" key="1">
    <citation type="submission" date="2020-04" db="EMBL/GenBank/DDBJ databases">
        <authorList>
            <person name="Laetsch R D."/>
            <person name="Stevens L."/>
            <person name="Kumar S."/>
            <person name="Blaxter L. M."/>
        </authorList>
    </citation>
    <scope>NUCLEOTIDE SEQUENCE [LARGE SCALE GENOMIC DNA]</scope>
</reference>
<feature type="transmembrane region" description="Helical" evidence="1">
    <location>
        <begin position="51"/>
        <end position="70"/>
    </location>
</feature>
<evidence type="ECO:0000313" key="2">
    <source>
        <dbReference type="EMBL" id="CAB3408254.1"/>
    </source>
</evidence>
<dbReference type="AlphaFoldDB" id="A0A8S1F332"/>
<protein>
    <submittedName>
        <fullName evidence="2">Uncharacterized protein</fullName>
    </submittedName>
</protein>
<sequence length="247" mass="28683">MQEHLSLPTYCNTTGNKFRCQASACLWLHKVVLNLPKFMITRPLFIEQCSFMLVFFFLSCCLFLYALYLTKNDPEIKIRYKILLTIPSLVFELIIGFLLFYSTITSIFEYSRTASLNPEYYSSAFIIFSFIISIFYAFLIVLHSVTIYYIVISPIQTYSPSDTNYSDFQGSRRAHSIHYEGMKSPSVAPLLSDNYGSPVHGWNDTQTTYSQVRSLNGTIRTSRTMNSRRSLRNREMGDNDYEYLEVL</sequence>
<dbReference type="EMBL" id="CADEPM010000007">
    <property type="protein sequence ID" value="CAB3408254.1"/>
    <property type="molecule type" value="Genomic_DNA"/>
</dbReference>
<keyword evidence="1" id="KW-1133">Transmembrane helix</keyword>
<keyword evidence="1" id="KW-0472">Membrane</keyword>
<organism evidence="2 3">
    <name type="scientific">Caenorhabditis bovis</name>
    <dbReference type="NCBI Taxonomy" id="2654633"/>
    <lineage>
        <taxon>Eukaryota</taxon>
        <taxon>Metazoa</taxon>
        <taxon>Ecdysozoa</taxon>
        <taxon>Nematoda</taxon>
        <taxon>Chromadorea</taxon>
        <taxon>Rhabditida</taxon>
        <taxon>Rhabditina</taxon>
        <taxon>Rhabditomorpha</taxon>
        <taxon>Rhabditoidea</taxon>
        <taxon>Rhabditidae</taxon>
        <taxon>Peloderinae</taxon>
        <taxon>Caenorhabditis</taxon>
    </lineage>
</organism>
<gene>
    <name evidence="2" type="ORF">CBOVIS_LOCUS10055</name>
</gene>
<keyword evidence="3" id="KW-1185">Reference proteome</keyword>